<proteinExistence type="predicted"/>
<dbReference type="RefSeq" id="WP_002383600.1">
    <property type="nucleotide sequence ID" value="NZ_BLPV01000045.1"/>
</dbReference>
<gene>
    <name evidence="1" type="ORF">GTI81_16750</name>
    <name evidence="2" type="ORF">H9Q64_00040</name>
</gene>
<dbReference type="EMBL" id="WVTJ01000125">
    <property type="protein sequence ID" value="MXS54316.1"/>
    <property type="molecule type" value="Genomic_DNA"/>
</dbReference>
<reference evidence="1 3" key="1">
    <citation type="submission" date="2019-04" db="EMBL/GenBank/DDBJ databases">
        <title>Step-wise assembly of the neonatal virome modulated by breast feeding.</title>
        <authorList>
            <person name="Liang G."/>
            <person name="Bushman F."/>
        </authorList>
    </citation>
    <scope>NUCLEOTIDE SEQUENCE [LARGE SCALE GENOMIC DNA]</scope>
    <source>
        <strain evidence="1 3">E3754</strain>
    </source>
</reference>
<organism evidence="2 4">
    <name type="scientific">Enterococcus faecalis</name>
    <name type="common">Streptococcus faecalis</name>
    <dbReference type="NCBI Taxonomy" id="1351"/>
    <lineage>
        <taxon>Bacteria</taxon>
        <taxon>Bacillati</taxon>
        <taxon>Bacillota</taxon>
        <taxon>Bacilli</taxon>
        <taxon>Lactobacillales</taxon>
        <taxon>Enterococcaceae</taxon>
        <taxon>Enterococcus</taxon>
    </lineage>
</organism>
<dbReference type="EMBL" id="CP060801">
    <property type="protein sequence ID" value="QNP36371.1"/>
    <property type="molecule type" value="Genomic_DNA"/>
</dbReference>
<keyword evidence="2" id="KW-0614">Plasmid</keyword>
<sequence length="107" mass="12720">MKNYDPNIRWGLHTIKVSFQRWDYKGYVTFVKGGNCKGLDILELEVDDLYDKKFKENPINFRLLGAGDDGEEWFAMTLKNNEDELFIEDEWKCLKDYILGIEIIDFK</sequence>
<dbReference type="Proteomes" id="UP000429730">
    <property type="component" value="Unassembled WGS sequence"/>
</dbReference>
<evidence type="ECO:0000313" key="1">
    <source>
        <dbReference type="EMBL" id="MXS54316.1"/>
    </source>
</evidence>
<evidence type="ECO:0000313" key="4">
    <source>
        <dbReference type="Proteomes" id="UP000516122"/>
    </source>
</evidence>
<protein>
    <submittedName>
        <fullName evidence="2">DUF5406 family protein</fullName>
    </submittedName>
</protein>
<dbReference type="Proteomes" id="UP000516122">
    <property type="component" value="Plasmid pSF1"/>
</dbReference>
<dbReference type="AlphaFoldDB" id="A0A4U4UGX7"/>
<geneLocation type="plasmid" evidence="2 4">
    <name>pSF1</name>
</geneLocation>
<evidence type="ECO:0000313" key="3">
    <source>
        <dbReference type="Proteomes" id="UP000429730"/>
    </source>
</evidence>
<reference evidence="2 4" key="2">
    <citation type="submission" date="2020-08" db="EMBL/GenBank/DDBJ databases">
        <title>Enterococcus faecalis SF28073 genome assembly.</title>
        <authorList>
            <person name="Duerkop B.A."/>
            <person name="Johnson C.N."/>
        </authorList>
    </citation>
    <scope>NUCLEOTIDE SEQUENCE [LARGE SCALE GENOMIC DNA]</scope>
    <source>
        <strain evidence="2 4">SF28073</strain>
        <plasmid evidence="2 4">pSF1</plasmid>
    </source>
</reference>
<evidence type="ECO:0000313" key="2">
    <source>
        <dbReference type="EMBL" id="QNP36371.1"/>
    </source>
</evidence>
<dbReference type="InterPro" id="IPR035387">
    <property type="entry name" value="DUF5406"/>
</dbReference>
<accession>A0A4U4UGX7</accession>
<dbReference type="Pfam" id="PF17400">
    <property type="entry name" value="DUF5406"/>
    <property type="match status" value="1"/>
</dbReference>
<name>A0A4U4UGX7_ENTFL</name>